<organism evidence="1 2">
    <name type="scientific">Puccinia striiformis f. sp. tritici</name>
    <dbReference type="NCBI Taxonomy" id="168172"/>
    <lineage>
        <taxon>Eukaryota</taxon>
        <taxon>Fungi</taxon>
        <taxon>Dikarya</taxon>
        <taxon>Basidiomycota</taxon>
        <taxon>Pucciniomycotina</taxon>
        <taxon>Pucciniomycetes</taxon>
        <taxon>Pucciniales</taxon>
        <taxon>Pucciniaceae</taxon>
        <taxon>Puccinia</taxon>
    </lineage>
</organism>
<sequence>MSKRFRRTPSPPPPPPPPRPRPPARRSVRRQPWEIAFNVERVTASVPQANTESELKRRFPGAFPNNIGAMDDPCFSCGSLHWRGERTLNDASKPVASYSMCCHKGNSIIPVKYDELEYPEVLQRRLLGTGPASRKFQDQIRAYNNALSFASCGATVDRSVQGQQGVFSFRVQGSLFHDIGSVFPAADARPAFAQIYVVGGNNAAEANTRIQASRAPLDRNIMLKLQRHISAHNPYSQFYRNASQEVGANPNAGFVLRHVEAPAGGDRRVYNRPSVEEVGFVIDRDDPENIPPRDILLRKVDGGLEHITDSFSGYLPLRYPLFFPGGEQGWVAGWESTGNRNQTISQCEWYAGMLFDRYRRFSAILNGKTLLQELLVDLYICVERSRLNFFRFNQDKIRADCYKGVIESFGNQTEVLGRKIVLPSSFSGSPRSMKQLYQDAMASVRHFGPPSLFITMTANSIWDEMDRELKDHQEAADRPDLITRIFRLKLEDLINEVVKFKRLGSVASWVYTIEFQKRGLPHVHIIVILESRDIPRTPDDIDCLVSAEIPDKDLEPDLHKLVKTCMLHGPCNSKSMCWRDGACSKKFPKDFSESTVFVHDSYPAYQRRDNGVTITKRGKVFNNGHVVPHNKYLSLRYNCHINVEVPYGILAVKYLFKYITKGVDRSAMRMEEGDETKQFINGRYIGPCEAAYRLFQFPTSERFPPIHRLAVHLKDEHVVYYVDEDGLKKRHESGSLSRTTLTEFFRLNKMNAISMDVPARSLLYHDFPRYFAWSEHNRFVARKKDSPMLGRPVDHQDVRTVNGVVYETFREAAYAMGLLVSDAHYDQCLREAPPSVPQALFDKFSSHLSDDLKYRLRTSFRVEEPSDDMILSFCYYLLDTKLRESGKTLSDVGLKPSLPSFWHMFEEDVTEEEQGRREAADRFSRMSGSLNEKQALILDLVIRLAHGSDTAQLYVDGPGGCGKTFLMNVISHYMKAMNIPLLTVSSSGVASLMLVDGSTAHSRFTIPITLEANTMCNWNRRAPKVIAMQKARVIIWDEISMQHRHAVEAVDRSLQDLMQDERPFGGKLVIFGGDFRQTLPVVRNGTIFDQQNACMISSTLWADTAKLSLTENLRLRSAGESGLSALNAEFYKWLLSIGNGTGQMEFTEDRVLEFGSVFVNPSDALVCNKVISTVYPDLHISSQRSASEAVEYFASRLILAPLNQDVSSLNDTCATRFPGTFHESVSIDAMATNQEGGDADEAVTEEVLHTFKIPGLPNSLLKLKVGIPIILLRNLDLNNGLSNGTRLLILDIQEQVLMCTVLTGSCVGAMVAIPKIKLIHEADAAYGVAFSRYQFPVALAFALTINKSQGQSLGKVAVYLPRPVFGHGQLYVALSWVTSVAGLSLGIVGEPRDTSTTTNVVNLEVLRHAAA</sequence>
<accession>A0ACC0DQ75</accession>
<reference evidence="1 2" key="3">
    <citation type="journal article" date="2022" name="Microbiol. Spectr.">
        <title>Folding features and dynamics of 3D genome architecture in plant fungal pathogens.</title>
        <authorList>
            <person name="Xia C."/>
        </authorList>
    </citation>
    <scope>NUCLEOTIDE SEQUENCE [LARGE SCALE GENOMIC DNA]</scope>
    <source>
        <strain evidence="1 2">93-210</strain>
    </source>
</reference>
<reference evidence="2" key="1">
    <citation type="journal article" date="2018" name="BMC Genomics">
        <title>Genomic insights into host adaptation between the wheat stripe rust pathogen (Puccinia striiformis f. sp. tritici) and the barley stripe rust pathogen (Puccinia striiformis f. sp. hordei).</title>
        <authorList>
            <person name="Xia C."/>
            <person name="Wang M."/>
            <person name="Yin C."/>
            <person name="Cornejo O.E."/>
            <person name="Hulbert S.H."/>
            <person name="Chen X."/>
        </authorList>
    </citation>
    <scope>NUCLEOTIDE SEQUENCE [LARGE SCALE GENOMIC DNA]</scope>
    <source>
        <strain evidence="2">93-210</strain>
    </source>
</reference>
<dbReference type="Proteomes" id="UP001060170">
    <property type="component" value="Chromosome 17"/>
</dbReference>
<keyword evidence="2" id="KW-1185">Reference proteome</keyword>
<evidence type="ECO:0000313" key="1">
    <source>
        <dbReference type="EMBL" id="KAI7936862.1"/>
    </source>
</evidence>
<name>A0ACC0DQ75_9BASI</name>
<gene>
    <name evidence="1" type="ORF">MJO28_015761</name>
</gene>
<dbReference type="EMBL" id="CM045881">
    <property type="protein sequence ID" value="KAI7936862.1"/>
    <property type="molecule type" value="Genomic_DNA"/>
</dbReference>
<protein>
    <submittedName>
        <fullName evidence="1">Uncharacterized protein</fullName>
    </submittedName>
</protein>
<evidence type="ECO:0000313" key="2">
    <source>
        <dbReference type="Proteomes" id="UP001060170"/>
    </source>
</evidence>
<proteinExistence type="predicted"/>
<reference evidence="2" key="2">
    <citation type="journal article" date="2018" name="Mol. Plant Microbe Interact.">
        <title>Genome sequence resources for the wheat stripe rust pathogen (Puccinia striiformis f. sp. tritici) and the barley stripe rust pathogen (Puccinia striiformis f. sp. hordei).</title>
        <authorList>
            <person name="Xia C."/>
            <person name="Wang M."/>
            <person name="Yin C."/>
            <person name="Cornejo O.E."/>
            <person name="Hulbert S.H."/>
            <person name="Chen X."/>
        </authorList>
    </citation>
    <scope>NUCLEOTIDE SEQUENCE [LARGE SCALE GENOMIC DNA]</scope>
    <source>
        <strain evidence="2">93-210</strain>
    </source>
</reference>
<comment type="caution">
    <text evidence="1">The sequence shown here is derived from an EMBL/GenBank/DDBJ whole genome shotgun (WGS) entry which is preliminary data.</text>
</comment>